<evidence type="ECO:0000256" key="1">
    <source>
        <dbReference type="ARBA" id="ARBA00009437"/>
    </source>
</evidence>
<dbReference type="OrthoDB" id="570111at2"/>
<dbReference type="InterPro" id="IPR036388">
    <property type="entry name" value="WH-like_DNA-bd_sf"/>
</dbReference>
<organism evidence="6 7">
    <name type="scientific">Affinibrenneria salicis</name>
    <dbReference type="NCBI Taxonomy" id="2590031"/>
    <lineage>
        <taxon>Bacteria</taxon>
        <taxon>Pseudomonadati</taxon>
        <taxon>Pseudomonadota</taxon>
        <taxon>Gammaproteobacteria</taxon>
        <taxon>Enterobacterales</taxon>
        <taxon>Pectobacteriaceae</taxon>
        <taxon>Affinibrenneria</taxon>
    </lineage>
</organism>
<accession>A0A5J5FVS1</accession>
<name>A0A5J5FVS1_9GAMM</name>
<dbReference type="AlphaFoldDB" id="A0A5J5FVS1"/>
<dbReference type="InterPro" id="IPR000847">
    <property type="entry name" value="LysR_HTH_N"/>
</dbReference>
<evidence type="ECO:0000256" key="2">
    <source>
        <dbReference type="ARBA" id="ARBA00023015"/>
    </source>
</evidence>
<gene>
    <name evidence="6" type="ORF">FJU30_18020</name>
</gene>
<dbReference type="PANTHER" id="PTHR30537">
    <property type="entry name" value="HTH-TYPE TRANSCRIPTIONAL REGULATOR"/>
    <property type="match status" value="1"/>
</dbReference>
<dbReference type="Pfam" id="PF03466">
    <property type="entry name" value="LysR_substrate"/>
    <property type="match status" value="1"/>
</dbReference>
<evidence type="ECO:0000259" key="5">
    <source>
        <dbReference type="PROSITE" id="PS50931"/>
    </source>
</evidence>
<dbReference type="Proteomes" id="UP000335415">
    <property type="component" value="Unassembled WGS sequence"/>
</dbReference>
<dbReference type="Gene3D" id="1.10.10.10">
    <property type="entry name" value="Winged helix-like DNA-binding domain superfamily/Winged helix DNA-binding domain"/>
    <property type="match status" value="1"/>
</dbReference>
<dbReference type="GO" id="GO:0006351">
    <property type="term" value="P:DNA-templated transcription"/>
    <property type="evidence" value="ECO:0007669"/>
    <property type="project" value="TreeGrafter"/>
</dbReference>
<keyword evidence="7" id="KW-1185">Reference proteome</keyword>
<keyword evidence="3" id="KW-0238">DNA-binding</keyword>
<dbReference type="InterPro" id="IPR036390">
    <property type="entry name" value="WH_DNA-bd_sf"/>
</dbReference>
<evidence type="ECO:0000313" key="6">
    <source>
        <dbReference type="EMBL" id="KAA8997661.1"/>
    </source>
</evidence>
<reference evidence="6 7" key="1">
    <citation type="submission" date="2019-09" db="EMBL/GenBank/DDBJ databases">
        <authorList>
            <person name="Li Y."/>
        </authorList>
    </citation>
    <scope>NUCLEOTIDE SEQUENCE [LARGE SCALE GENOMIC DNA]</scope>
    <source>
        <strain evidence="6 7">L3-3HA</strain>
    </source>
</reference>
<dbReference type="SUPFAM" id="SSF46785">
    <property type="entry name" value="Winged helix' DNA-binding domain"/>
    <property type="match status" value="1"/>
</dbReference>
<evidence type="ECO:0000256" key="4">
    <source>
        <dbReference type="ARBA" id="ARBA00023163"/>
    </source>
</evidence>
<dbReference type="EMBL" id="VYKJ01000010">
    <property type="protein sequence ID" value="KAA8997661.1"/>
    <property type="molecule type" value="Genomic_DNA"/>
</dbReference>
<keyword evidence="2" id="KW-0805">Transcription regulation</keyword>
<dbReference type="RefSeq" id="WP_150436360.1">
    <property type="nucleotide sequence ID" value="NZ_VYKJ01000010.1"/>
</dbReference>
<dbReference type="Pfam" id="PF00126">
    <property type="entry name" value="HTH_1"/>
    <property type="match status" value="1"/>
</dbReference>
<dbReference type="GO" id="GO:0003700">
    <property type="term" value="F:DNA-binding transcription factor activity"/>
    <property type="evidence" value="ECO:0007669"/>
    <property type="project" value="InterPro"/>
</dbReference>
<evidence type="ECO:0000256" key="3">
    <source>
        <dbReference type="ARBA" id="ARBA00023125"/>
    </source>
</evidence>
<feature type="domain" description="HTH lysR-type" evidence="5">
    <location>
        <begin position="16"/>
        <end position="66"/>
    </location>
</feature>
<dbReference type="Gene3D" id="3.40.190.290">
    <property type="match status" value="1"/>
</dbReference>
<proteinExistence type="inferred from homology"/>
<protein>
    <submittedName>
        <fullName evidence="6">LysR family transcriptional regulator</fullName>
    </submittedName>
</protein>
<dbReference type="PROSITE" id="PS50931">
    <property type="entry name" value="HTH_LYSR"/>
    <property type="match status" value="1"/>
</dbReference>
<keyword evidence="4" id="KW-0804">Transcription</keyword>
<comment type="similarity">
    <text evidence="1">Belongs to the LysR transcriptional regulatory family.</text>
</comment>
<comment type="caution">
    <text evidence="6">The sequence shown here is derived from an EMBL/GenBank/DDBJ whole genome shotgun (WGS) entry which is preliminary data.</text>
</comment>
<dbReference type="InterPro" id="IPR005119">
    <property type="entry name" value="LysR_subst-bd"/>
</dbReference>
<sequence length="299" mass="32978">MSFEKSKTIEWGDVPVFLTLARLGTLTATAQRLKMAPSSVSRHIEHLEQDLGVALFQRSPQGYVLTESAQSIIKHAEVAESAIDDFIRQSSGFAQDVAGTVRIALPENFATQLVIPALPVFQTQYPDLRIEIVSNVRMANLTRREADIAIRLLRPNYGNFVASRIGQMESGLYASSDYLATHPADLVERGTGHMCIGWDDTLLDFPLARWLEQIVPAGKTNFTASSLQSQIEAAVAGLGLVALPSFLAGNLVRFGQERLLQDIYLISHSDIRWVPRIDVTMTFLHNLFRDAGKKLAGAT</sequence>
<dbReference type="InterPro" id="IPR058163">
    <property type="entry name" value="LysR-type_TF_proteobact-type"/>
</dbReference>
<dbReference type="SUPFAM" id="SSF53850">
    <property type="entry name" value="Periplasmic binding protein-like II"/>
    <property type="match status" value="1"/>
</dbReference>
<evidence type="ECO:0000313" key="7">
    <source>
        <dbReference type="Proteomes" id="UP000335415"/>
    </source>
</evidence>
<dbReference type="PANTHER" id="PTHR30537:SF3">
    <property type="entry name" value="TRANSCRIPTIONAL REGULATORY PROTEIN"/>
    <property type="match status" value="1"/>
</dbReference>
<dbReference type="GO" id="GO:0043565">
    <property type="term" value="F:sequence-specific DNA binding"/>
    <property type="evidence" value="ECO:0007669"/>
    <property type="project" value="TreeGrafter"/>
</dbReference>